<dbReference type="InterPro" id="IPR023346">
    <property type="entry name" value="Lysozyme-like_dom_sf"/>
</dbReference>
<dbReference type="CAZy" id="GH19">
    <property type="family name" value="Glycoside Hydrolase Family 19"/>
</dbReference>
<evidence type="ECO:0000259" key="1">
    <source>
        <dbReference type="Pfam" id="PF00182"/>
    </source>
</evidence>
<sequence>MVDTVRDNVSVSSIVREAPATEQPARFKELTEIACARPLETLSSEQLRELQIALHRLGYPVGEIDGLYGPKTRSAWAEFKIDVFPGNPTLVGPQSLAELIRRATECYESVRYDFSSTSSVKQAICGECRKQGIGLPQQIAYVLATVQWETAQTFEPVKEAFWLSEEWRKHNLRYYPYYGRGYVQLTWENNYRKYQQLLGAPLVQDPDLAMQPEIALFVLTHGFMTGAFTGHKISDYINENKKDFINARRCINGRDRAHEIAEIARAYLASGEVNGRG</sequence>
<dbReference type="AlphaFoldDB" id="Q2SP43"/>
<dbReference type="GO" id="GO:0004568">
    <property type="term" value="F:chitinase activity"/>
    <property type="evidence" value="ECO:0007669"/>
    <property type="project" value="InterPro"/>
</dbReference>
<name>Q2SP43_HAHCH</name>
<feature type="domain" description="Peptidoglycan binding-like" evidence="2">
    <location>
        <begin position="44"/>
        <end position="75"/>
    </location>
</feature>
<dbReference type="SUPFAM" id="SSF47090">
    <property type="entry name" value="PGBD-like"/>
    <property type="match status" value="1"/>
</dbReference>
<dbReference type="Proteomes" id="UP000000238">
    <property type="component" value="Chromosome"/>
</dbReference>
<dbReference type="Pfam" id="PF01471">
    <property type="entry name" value="PG_binding_1"/>
    <property type="match status" value="1"/>
</dbReference>
<evidence type="ECO:0008006" key="5">
    <source>
        <dbReference type="Google" id="ProtNLM"/>
    </source>
</evidence>
<dbReference type="Gene3D" id="1.10.101.10">
    <property type="entry name" value="PGBD-like superfamily/PGBD"/>
    <property type="match status" value="1"/>
</dbReference>
<evidence type="ECO:0000259" key="2">
    <source>
        <dbReference type="Pfam" id="PF01471"/>
    </source>
</evidence>
<keyword evidence="4" id="KW-1185">Reference proteome</keyword>
<dbReference type="KEGG" id="hch:HCH_00681"/>
<dbReference type="InterPro" id="IPR036365">
    <property type="entry name" value="PGBD-like_sf"/>
</dbReference>
<dbReference type="GO" id="GO:0016998">
    <property type="term" value="P:cell wall macromolecule catabolic process"/>
    <property type="evidence" value="ECO:0007669"/>
    <property type="project" value="InterPro"/>
</dbReference>
<protein>
    <recommendedName>
        <fullName evidence="5">Carboxypeptidase</fullName>
    </recommendedName>
</protein>
<evidence type="ECO:0000313" key="3">
    <source>
        <dbReference type="EMBL" id="ABC27581.1"/>
    </source>
</evidence>
<dbReference type="InterPro" id="IPR000726">
    <property type="entry name" value="Glyco_hydro_19_cat"/>
</dbReference>
<feature type="domain" description="Glycoside hydrolase family 19 catalytic" evidence="1">
    <location>
        <begin position="165"/>
        <end position="215"/>
    </location>
</feature>
<dbReference type="GO" id="GO:0006032">
    <property type="term" value="P:chitin catabolic process"/>
    <property type="evidence" value="ECO:0007669"/>
    <property type="project" value="InterPro"/>
</dbReference>
<dbReference type="InterPro" id="IPR002477">
    <property type="entry name" value="Peptidoglycan-bd-like"/>
</dbReference>
<dbReference type="Pfam" id="PF00182">
    <property type="entry name" value="Glyco_hydro_19"/>
    <property type="match status" value="1"/>
</dbReference>
<organism evidence="3 4">
    <name type="scientific">Hahella chejuensis (strain KCTC 2396)</name>
    <dbReference type="NCBI Taxonomy" id="349521"/>
    <lineage>
        <taxon>Bacteria</taxon>
        <taxon>Pseudomonadati</taxon>
        <taxon>Pseudomonadota</taxon>
        <taxon>Gammaproteobacteria</taxon>
        <taxon>Oceanospirillales</taxon>
        <taxon>Hahellaceae</taxon>
        <taxon>Hahella</taxon>
    </lineage>
</organism>
<dbReference type="InterPro" id="IPR036366">
    <property type="entry name" value="PGBDSf"/>
</dbReference>
<proteinExistence type="predicted"/>
<dbReference type="OrthoDB" id="2080452at2"/>
<dbReference type="eggNOG" id="COG3409">
    <property type="taxonomic scope" value="Bacteria"/>
</dbReference>
<reference evidence="3 4" key="1">
    <citation type="journal article" date="2005" name="Nucleic Acids Res.">
        <title>Genomic blueprint of Hahella chejuensis, a marine microbe producing an algicidal agent.</title>
        <authorList>
            <person name="Jeong H."/>
            <person name="Yim J.H."/>
            <person name="Lee C."/>
            <person name="Choi S.-H."/>
            <person name="Park Y.K."/>
            <person name="Yoon S.H."/>
            <person name="Hur C.-G."/>
            <person name="Kang H.-Y."/>
            <person name="Kim D."/>
            <person name="Lee H.H."/>
            <person name="Park K.H."/>
            <person name="Park S.-H."/>
            <person name="Park H.-S."/>
            <person name="Lee H.K."/>
            <person name="Oh T.K."/>
            <person name="Kim J.F."/>
        </authorList>
    </citation>
    <scope>NUCLEOTIDE SEQUENCE [LARGE SCALE GENOMIC DNA]</scope>
    <source>
        <strain evidence="3 4">KCTC 2396</strain>
    </source>
</reference>
<dbReference type="HOGENOM" id="CLU_1124174_0_0_6"/>
<evidence type="ECO:0000313" key="4">
    <source>
        <dbReference type="Proteomes" id="UP000000238"/>
    </source>
</evidence>
<dbReference type="eggNOG" id="COG3179">
    <property type="taxonomic scope" value="Bacteria"/>
</dbReference>
<gene>
    <name evidence="3" type="ordered locus">HCH_00681</name>
</gene>
<accession>Q2SP43</accession>
<dbReference type="EMBL" id="CP000155">
    <property type="protein sequence ID" value="ABC27581.1"/>
    <property type="molecule type" value="Genomic_DNA"/>
</dbReference>
<dbReference type="Gene3D" id="1.10.530.10">
    <property type="match status" value="1"/>
</dbReference>
<dbReference type="SUPFAM" id="SSF53955">
    <property type="entry name" value="Lysozyme-like"/>
    <property type="match status" value="1"/>
</dbReference>